<keyword evidence="2" id="KW-0645">Protease</keyword>
<dbReference type="Proteomes" id="UP000288716">
    <property type="component" value="Unassembled WGS sequence"/>
</dbReference>
<dbReference type="SUPFAM" id="SSF55486">
    <property type="entry name" value="Metalloproteases ('zincins'), catalytic domain"/>
    <property type="match status" value="1"/>
</dbReference>
<dbReference type="Gene3D" id="3.40.390.10">
    <property type="entry name" value="Collagenase (Catalytic Domain)"/>
    <property type="match status" value="1"/>
</dbReference>
<evidence type="ECO:0000256" key="3">
    <source>
        <dbReference type="ARBA" id="ARBA00022723"/>
    </source>
</evidence>
<evidence type="ECO:0000256" key="1">
    <source>
        <dbReference type="ARBA" id="ARBA00001947"/>
    </source>
</evidence>
<accession>A0A443S0K8</accession>
<name>A0A443S0K8_9ACAR</name>
<dbReference type="VEuPathDB" id="VectorBase:LDEU010962"/>
<dbReference type="GO" id="GO:0046872">
    <property type="term" value="F:metal ion binding"/>
    <property type="evidence" value="ECO:0007669"/>
    <property type="project" value="UniProtKB-KW"/>
</dbReference>
<reference evidence="9 10" key="1">
    <citation type="journal article" date="2018" name="Gigascience">
        <title>Genomes of trombidid mites reveal novel predicted allergens and laterally-transferred genes associated with secondary metabolism.</title>
        <authorList>
            <person name="Dong X."/>
            <person name="Chaisiri K."/>
            <person name="Xia D."/>
            <person name="Armstrong S.D."/>
            <person name="Fang Y."/>
            <person name="Donnelly M.J."/>
            <person name="Kadowaki T."/>
            <person name="McGarry J.W."/>
            <person name="Darby A.C."/>
            <person name="Makepeace B.L."/>
        </authorList>
    </citation>
    <scope>NUCLEOTIDE SEQUENCE [LARGE SCALE GENOMIC DNA]</scope>
    <source>
        <strain evidence="9">UoL-UT</strain>
    </source>
</reference>
<evidence type="ECO:0000259" key="8">
    <source>
        <dbReference type="PROSITE" id="PS51864"/>
    </source>
</evidence>
<comment type="caution">
    <text evidence="7">Lacks conserved residue(s) required for the propagation of feature annotation.</text>
</comment>
<dbReference type="PROSITE" id="PS51864">
    <property type="entry name" value="ASTACIN"/>
    <property type="match status" value="1"/>
</dbReference>
<gene>
    <name evidence="9" type="ORF">B4U80_01833</name>
</gene>
<evidence type="ECO:0000256" key="5">
    <source>
        <dbReference type="ARBA" id="ARBA00022833"/>
    </source>
</evidence>
<dbReference type="EMBL" id="NCKV01013805">
    <property type="protein sequence ID" value="RWS21078.1"/>
    <property type="molecule type" value="Genomic_DNA"/>
</dbReference>
<protein>
    <recommendedName>
        <fullName evidence="8">Peptidase M12A domain-containing protein</fullName>
    </recommendedName>
</protein>
<dbReference type="GO" id="GO:0006508">
    <property type="term" value="P:proteolysis"/>
    <property type="evidence" value="ECO:0007669"/>
    <property type="project" value="UniProtKB-KW"/>
</dbReference>
<feature type="domain" description="Peptidase M12A" evidence="8">
    <location>
        <begin position="1"/>
        <end position="120"/>
    </location>
</feature>
<dbReference type="AlphaFoldDB" id="A0A443S0K8"/>
<comment type="cofactor">
    <cofactor evidence="1">
        <name>Zn(2+)</name>
        <dbReference type="ChEBI" id="CHEBI:29105"/>
    </cofactor>
</comment>
<keyword evidence="3" id="KW-0479">Metal-binding</keyword>
<evidence type="ECO:0000256" key="7">
    <source>
        <dbReference type="PROSITE-ProRule" id="PRU01211"/>
    </source>
</evidence>
<evidence type="ECO:0000313" key="10">
    <source>
        <dbReference type="Proteomes" id="UP000288716"/>
    </source>
</evidence>
<dbReference type="PANTHER" id="PTHR10127:SF780">
    <property type="entry name" value="METALLOENDOPEPTIDASE"/>
    <property type="match status" value="1"/>
</dbReference>
<evidence type="ECO:0000256" key="6">
    <source>
        <dbReference type="ARBA" id="ARBA00023049"/>
    </source>
</evidence>
<keyword evidence="5" id="KW-0862">Zinc</keyword>
<dbReference type="Pfam" id="PF01400">
    <property type="entry name" value="Astacin"/>
    <property type="match status" value="1"/>
</dbReference>
<dbReference type="GO" id="GO:0004222">
    <property type="term" value="F:metalloendopeptidase activity"/>
    <property type="evidence" value="ECO:0007669"/>
    <property type="project" value="InterPro"/>
</dbReference>
<dbReference type="OrthoDB" id="291007at2759"/>
<sequence length="120" mass="14658">MHAIGFSHEHQRPDRDKYISLNWNNIPLHQKSSFTKQRDGFYGGREITNDKYKSKWGYDYYSIMHYPWYYWINARLKYVYGCNKLTDVYDDLKNSVYDFFYTLDKTWGYREDPNSLAIYG</sequence>
<keyword evidence="6" id="KW-0482">Metalloprotease</keyword>
<dbReference type="PANTHER" id="PTHR10127">
    <property type="entry name" value="DISCOIDIN, CUB, EGF, LAMININ , AND ZINC METALLOPROTEASE DOMAIN CONTAINING"/>
    <property type="match status" value="1"/>
</dbReference>
<evidence type="ECO:0000256" key="4">
    <source>
        <dbReference type="ARBA" id="ARBA00022801"/>
    </source>
</evidence>
<dbReference type="InterPro" id="IPR024079">
    <property type="entry name" value="MetalloPept_cat_dom_sf"/>
</dbReference>
<proteinExistence type="predicted"/>
<keyword evidence="4" id="KW-0378">Hydrolase</keyword>
<evidence type="ECO:0000256" key="2">
    <source>
        <dbReference type="ARBA" id="ARBA00022670"/>
    </source>
</evidence>
<comment type="caution">
    <text evidence="9">The sequence shown here is derived from an EMBL/GenBank/DDBJ whole genome shotgun (WGS) entry which is preliminary data.</text>
</comment>
<evidence type="ECO:0000313" key="9">
    <source>
        <dbReference type="EMBL" id="RWS21078.1"/>
    </source>
</evidence>
<keyword evidence="10" id="KW-1185">Reference proteome</keyword>
<organism evidence="9 10">
    <name type="scientific">Leptotrombidium deliense</name>
    <dbReference type="NCBI Taxonomy" id="299467"/>
    <lineage>
        <taxon>Eukaryota</taxon>
        <taxon>Metazoa</taxon>
        <taxon>Ecdysozoa</taxon>
        <taxon>Arthropoda</taxon>
        <taxon>Chelicerata</taxon>
        <taxon>Arachnida</taxon>
        <taxon>Acari</taxon>
        <taxon>Acariformes</taxon>
        <taxon>Trombidiformes</taxon>
        <taxon>Prostigmata</taxon>
        <taxon>Anystina</taxon>
        <taxon>Parasitengona</taxon>
        <taxon>Trombiculoidea</taxon>
        <taxon>Trombiculidae</taxon>
        <taxon>Leptotrombidium</taxon>
    </lineage>
</organism>
<dbReference type="InterPro" id="IPR001506">
    <property type="entry name" value="Peptidase_M12A"/>
</dbReference>